<evidence type="ECO:0000256" key="2">
    <source>
        <dbReference type="ARBA" id="ARBA00022857"/>
    </source>
</evidence>
<dbReference type="FunFam" id="3.20.20.100:FF:000006">
    <property type="entry name" value="Aldo-keto reductase family 1 member A1"/>
    <property type="match status" value="1"/>
</dbReference>
<dbReference type="PANTHER" id="PTHR11732">
    <property type="entry name" value="ALDO/KETO REDUCTASE"/>
    <property type="match status" value="1"/>
</dbReference>
<gene>
    <name evidence="6" type="ORF">WJX72_010273</name>
</gene>
<feature type="domain" description="NADP-dependent oxidoreductase" evidence="5">
    <location>
        <begin position="68"/>
        <end position="331"/>
    </location>
</feature>
<dbReference type="InterPro" id="IPR020471">
    <property type="entry name" value="AKR"/>
</dbReference>
<dbReference type="InterPro" id="IPR018170">
    <property type="entry name" value="Aldo/ket_reductase_CS"/>
</dbReference>
<dbReference type="SUPFAM" id="SSF51430">
    <property type="entry name" value="NAD(P)-linked oxidoreductase"/>
    <property type="match status" value="1"/>
</dbReference>
<keyword evidence="3" id="KW-0560">Oxidoreductase</keyword>
<feature type="region of interest" description="Disordered" evidence="4">
    <location>
        <begin position="18"/>
        <end position="49"/>
    </location>
</feature>
<reference evidence="6 7" key="1">
    <citation type="journal article" date="2024" name="Nat. Commun.">
        <title>Phylogenomics reveals the evolutionary origins of lichenization in chlorophyte algae.</title>
        <authorList>
            <person name="Puginier C."/>
            <person name="Libourel C."/>
            <person name="Otte J."/>
            <person name="Skaloud P."/>
            <person name="Haon M."/>
            <person name="Grisel S."/>
            <person name="Petersen M."/>
            <person name="Berrin J.G."/>
            <person name="Delaux P.M."/>
            <person name="Dal Grande F."/>
            <person name="Keller J."/>
        </authorList>
    </citation>
    <scope>NUCLEOTIDE SEQUENCE [LARGE SCALE GENOMIC DNA]</scope>
    <source>
        <strain evidence="6 7">SAG 2043</strain>
    </source>
</reference>
<organism evidence="6 7">
    <name type="scientific">[Myrmecia] bisecta</name>
    <dbReference type="NCBI Taxonomy" id="41462"/>
    <lineage>
        <taxon>Eukaryota</taxon>
        <taxon>Viridiplantae</taxon>
        <taxon>Chlorophyta</taxon>
        <taxon>core chlorophytes</taxon>
        <taxon>Trebouxiophyceae</taxon>
        <taxon>Trebouxiales</taxon>
        <taxon>Trebouxiaceae</taxon>
        <taxon>Myrmecia</taxon>
    </lineage>
</organism>
<dbReference type="PRINTS" id="PR00069">
    <property type="entry name" value="ALDKETRDTASE"/>
</dbReference>
<dbReference type="PROSITE" id="PS00062">
    <property type="entry name" value="ALDOKETO_REDUCTASE_2"/>
    <property type="match status" value="1"/>
</dbReference>
<keyword evidence="2" id="KW-0521">NADP</keyword>
<evidence type="ECO:0000313" key="6">
    <source>
        <dbReference type="EMBL" id="KAK9807822.1"/>
    </source>
</evidence>
<dbReference type="InterPro" id="IPR023210">
    <property type="entry name" value="NADP_OxRdtase_dom"/>
</dbReference>
<dbReference type="InterPro" id="IPR036812">
    <property type="entry name" value="NAD(P)_OxRdtase_dom_sf"/>
</dbReference>
<evidence type="ECO:0000256" key="3">
    <source>
        <dbReference type="ARBA" id="ARBA00023002"/>
    </source>
</evidence>
<name>A0AAW1PID3_9CHLO</name>
<dbReference type="Proteomes" id="UP001489004">
    <property type="component" value="Unassembled WGS sequence"/>
</dbReference>
<dbReference type="Pfam" id="PF00248">
    <property type="entry name" value="Aldo_ket_red"/>
    <property type="match status" value="1"/>
</dbReference>
<dbReference type="Gene3D" id="3.20.20.100">
    <property type="entry name" value="NADP-dependent oxidoreductase domain"/>
    <property type="match status" value="1"/>
</dbReference>
<evidence type="ECO:0000313" key="7">
    <source>
        <dbReference type="Proteomes" id="UP001489004"/>
    </source>
</evidence>
<sequence length="373" mass="41760">MAALDAYVEGTPVDKLATDKLNTSSGAIPATDKPNTSSGDQGTSPEYHTVKNMPTAKLSSGHEIPIVGMGTWKSKPGEVGEAVKTALRAGYRHIDCAYIYKNEPEVGEAFQTIWKEGKVKREEVFITSKLWNSEHAAENVAKACRQTLKDLQLDYLDNYLIHWPQTGNEGPEVQPPIQETWQAMEKLVDEGLVRSIGLSNFSVKKTEAVLSYARIQPSIVQVEIHPYFRNDYLVKFCKEKGIHVTAYSPLGSPDSSAMYKRENVPWVLQDKEVQAVADKLGKSAGQVLIRWAIQHGTSVIPKSIKPERIRQNLDVLDWEIPQEDFQKLSSLQFQMRMLDGAECVKENGPYKSINDVWDGEVPPSNTMDVQKEQ</sequence>
<evidence type="ECO:0000256" key="1">
    <source>
        <dbReference type="ARBA" id="ARBA00007905"/>
    </source>
</evidence>
<comment type="similarity">
    <text evidence="1">Belongs to the aldo/keto reductase family.</text>
</comment>
<feature type="compositionally biased region" description="Polar residues" evidence="4">
    <location>
        <begin position="33"/>
        <end position="46"/>
    </location>
</feature>
<dbReference type="AlphaFoldDB" id="A0AAW1PID3"/>
<proteinExistence type="inferred from homology"/>
<dbReference type="EMBL" id="JALJOR010000012">
    <property type="protein sequence ID" value="KAK9807822.1"/>
    <property type="molecule type" value="Genomic_DNA"/>
</dbReference>
<accession>A0AAW1PID3</accession>
<dbReference type="PROSITE" id="PS00063">
    <property type="entry name" value="ALDOKETO_REDUCTASE_3"/>
    <property type="match status" value="1"/>
</dbReference>
<evidence type="ECO:0000256" key="4">
    <source>
        <dbReference type="SAM" id="MobiDB-lite"/>
    </source>
</evidence>
<keyword evidence="7" id="KW-1185">Reference proteome</keyword>
<dbReference type="GO" id="GO:0016491">
    <property type="term" value="F:oxidoreductase activity"/>
    <property type="evidence" value="ECO:0007669"/>
    <property type="project" value="UniProtKB-KW"/>
</dbReference>
<protein>
    <recommendedName>
        <fullName evidence="5">NADP-dependent oxidoreductase domain-containing protein</fullName>
    </recommendedName>
</protein>
<evidence type="ECO:0000259" key="5">
    <source>
        <dbReference type="Pfam" id="PF00248"/>
    </source>
</evidence>
<comment type="caution">
    <text evidence="6">The sequence shown here is derived from an EMBL/GenBank/DDBJ whole genome shotgun (WGS) entry which is preliminary data.</text>
</comment>
<dbReference type="PROSITE" id="PS00798">
    <property type="entry name" value="ALDOKETO_REDUCTASE_1"/>
    <property type="match status" value="1"/>
</dbReference>